<feature type="compositionally biased region" description="Low complexity" evidence="1">
    <location>
        <begin position="152"/>
        <end position="167"/>
    </location>
</feature>
<feature type="compositionally biased region" description="Basic and acidic residues" evidence="1">
    <location>
        <begin position="25"/>
        <end position="35"/>
    </location>
</feature>
<keyword evidence="4" id="KW-1185">Reference proteome</keyword>
<feature type="compositionally biased region" description="Polar residues" evidence="1">
    <location>
        <begin position="937"/>
        <end position="949"/>
    </location>
</feature>
<feature type="compositionally biased region" description="Acidic residues" evidence="1">
    <location>
        <begin position="349"/>
        <end position="361"/>
    </location>
</feature>
<feature type="compositionally biased region" description="Basic and acidic residues" evidence="1">
    <location>
        <begin position="264"/>
        <end position="274"/>
    </location>
</feature>
<sequence length="1082" mass="120471">MGCSESIHHEQESSEEGDSDEVEEADKKDTEEARNAPRRSGRRVMLSDSEYPTHQPAPRFSGPQKGNAEEKSQPVNAQRPVRLRQPPVPDDYGYEPPPPKKSNRARSGSIVEKDPPPAKPKSSAKATAENGKDSRQPNPKLKQHTAARKPIELSISEGVEGSGEEILPVQTSTVPKKSHVKNRKELDEKRPGDDEALLGKPKQPPAVYRSLTRARAEQSAAMEADRLNETRTPMKVPRLQENYRSTKKQTEPAKGQKPQQPLAVEHRGQRRTGEQIEQSDNDSDGVVRLMSELGSPTQLRAATGTPAPSHSREDTQIVEKRRSVVPSQPNAAARKAFKLVQQPAQPPLDESDEDAETSESDGEVRTLAPPLARAVSKGKSRLMPVVTQDEDLPSDKQPPRGKPAARQMSVMSMGSSQHLSPLAPNLTDQINKGVRAHTDCEIDVDDLYGDTVTIAEGVEDVLQQHQSRSQPVAKKRGSVQQVLSSSSSRSPSVSDHEQSQCRGREQSQRESSRTNRRRQSKSPEASQKRKNTGTAEKSRRKRGRSSERESSDGGGRRRRRKIKDKTTDNRRKGKRSASTSPDSSDEDDHRHGKARGRKKGRKAENPRLLGYYTDDSRAWIVKAKEEFKCNLSLNTPFPTATEQIKMAKAAFKVARPGSKGLSAIHTTMLMLIVKSGTWGFRGALKAIAKSVVQDAYRWKPPKGHCDKLKGDLIRDPDGSQWDEEVVKYKALAACELLKDSSFTIGKCGTPYFHAAIGELIKVTWFTKRNGLGLIYKTRFRSMPLSLVALACCSIRNVLDCYDKGKDVSFDAETYRPYYDTYMANLMAFSRHPTNGPRLDKLRLQIFESGCKAVGVSANQDTSNIAPWIPPVDAPQANTYVVQGLDREPQRHSALRQVDAANSSNLPASRTTDHHDVSSIQRSARPEMAPRRREDATESSILPSSFTNDRSPADIYMSSHFSQSSRPPSDFRRNDTRGSSNYEHNPSHPGTRYHDEPEALYRERHRSPPRTLGHSVPSRSERWGQVPRTWPNATAGPSGSRRSPSPHYVQEEQSHPSTQGYDFSARSPSWGRSTDVRDGERWN</sequence>
<dbReference type="Proteomes" id="UP000294933">
    <property type="component" value="Unassembled WGS sequence"/>
</dbReference>
<dbReference type="STRING" id="50990.A0A4Y7PH00"/>
<evidence type="ECO:0000259" key="2">
    <source>
        <dbReference type="Pfam" id="PF20149"/>
    </source>
</evidence>
<gene>
    <name evidence="3" type="ORF">BD410DRAFT_845779</name>
</gene>
<evidence type="ECO:0000313" key="3">
    <source>
        <dbReference type="EMBL" id="TDL14723.1"/>
    </source>
</evidence>
<evidence type="ECO:0000313" key="4">
    <source>
        <dbReference type="Proteomes" id="UP000294933"/>
    </source>
</evidence>
<feature type="compositionally biased region" description="Basic and acidic residues" evidence="1">
    <location>
        <begin position="183"/>
        <end position="193"/>
    </location>
</feature>
<organism evidence="3 4">
    <name type="scientific">Rickenella mellea</name>
    <dbReference type="NCBI Taxonomy" id="50990"/>
    <lineage>
        <taxon>Eukaryota</taxon>
        <taxon>Fungi</taxon>
        <taxon>Dikarya</taxon>
        <taxon>Basidiomycota</taxon>
        <taxon>Agaricomycotina</taxon>
        <taxon>Agaricomycetes</taxon>
        <taxon>Hymenochaetales</taxon>
        <taxon>Rickenellaceae</taxon>
        <taxon>Rickenella</taxon>
    </lineage>
</organism>
<feature type="compositionally biased region" description="Basic and acidic residues" evidence="1">
    <location>
        <begin position="1073"/>
        <end position="1082"/>
    </location>
</feature>
<feature type="region of interest" description="Disordered" evidence="1">
    <location>
        <begin position="896"/>
        <end position="993"/>
    </location>
</feature>
<reference evidence="3 4" key="1">
    <citation type="submission" date="2018-06" db="EMBL/GenBank/DDBJ databases">
        <title>A transcriptomic atlas of mushroom development highlights an independent origin of complex multicellularity.</title>
        <authorList>
            <consortium name="DOE Joint Genome Institute"/>
            <person name="Krizsan K."/>
            <person name="Almasi E."/>
            <person name="Merenyi Z."/>
            <person name="Sahu N."/>
            <person name="Viragh M."/>
            <person name="Koszo T."/>
            <person name="Mondo S."/>
            <person name="Kiss B."/>
            <person name="Balint B."/>
            <person name="Kues U."/>
            <person name="Barry K."/>
            <person name="Hegedus J.C."/>
            <person name="Henrissat B."/>
            <person name="Johnson J."/>
            <person name="Lipzen A."/>
            <person name="Ohm R."/>
            <person name="Nagy I."/>
            <person name="Pangilinan J."/>
            <person name="Yan J."/>
            <person name="Xiong Y."/>
            <person name="Grigoriev I.V."/>
            <person name="Hibbett D.S."/>
            <person name="Nagy L.G."/>
        </authorList>
    </citation>
    <scope>NUCLEOTIDE SEQUENCE [LARGE SCALE GENOMIC DNA]</scope>
    <source>
        <strain evidence="3 4">SZMC22713</strain>
    </source>
</reference>
<protein>
    <recommendedName>
        <fullName evidence="2">DUF6532 domain-containing protein</fullName>
    </recommendedName>
</protein>
<feature type="compositionally biased region" description="Acidic residues" evidence="1">
    <location>
        <begin position="13"/>
        <end position="24"/>
    </location>
</feature>
<feature type="domain" description="DUF6532" evidence="2">
    <location>
        <begin position="623"/>
        <end position="827"/>
    </location>
</feature>
<dbReference type="Pfam" id="PF20149">
    <property type="entry name" value="DUF6532"/>
    <property type="match status" value="1"/>
</dbReference>
<dbReference type="InterPro" id="IPR045341">
    <property type="entry name" value="DUF6532"/>
</dbReference>
<name>A0A4Y7PH00_9AGAM</name>
<dbReference type="EMBL" id="ML170312">
    <property type="protein sequence ID" value="TDL14723.1"/>
    <property type="molecule type" value="Genomic_DNA"/>
</dbReference>
<feature type="compositionally biased region" description="Polar residues" evidence="1">
    <location>
        <begin position="409"/>
        <end position="419"/>
    </location>
</feature>
<feature type="region of interest" description="Disordered" evidence="1">
    <location>
        <begin position="1"/>
        <end position="425"/>
    </location>
</feature>
<feature type="compositionally biased region" description="Basic and acidic residues" evidence="1">
    <location>
        <begin position="494"/>
        <end position="513"/>
    </location>
</feature>
<accession>A0A4Y7PH00</accession>
<feature type="compositionally biased region" description="Low complexity" evidence="1">
    <location>
        <begin position="957"/>
        <end position="967"/>
    </location>
</feature>
<feature type="compositionally biased region" description="Basic residues" evidence="1">
    <location>
        <begin position="591"/>
        <end position="601"/>
    </location>
</feature>
<feature type="compositionally biased region" description="Basic and acidic residues" evidence="1">
    <location>
        <begin position="1"/>
        <end position="12"/>
    </location>
</feature>
<dbReference type="AlphaFoldDB" id="A0A4Y7PH00"/>
<feature type="compositionally biased region" description="Low complexity" evidence="1">
    <location>
        <begin position="1035"/>
        <end position="1045"/>
    </location>
</feature>
<feature type="region of interest" description="Disordered" evidence="1">
    <location>
        <begin position="462"/>
        <end position="605"/>
    </location>
</feature>
<feature type="compositionally biased region" description="Low complexity" evidence="1">
    <location>
        <begin position="478"/>
        <end position="493"/>
    </location>
</feature>
<feature type="compositionally biased region" description="Basic and acidic residues" evidence="1">
    <location>
        <begin position="310"/>
        <end position="322"/>
    </location>
</feature>
<feature type="compositionally biased region" description="Polar residues" evidence="1">
    <location>
        <begin position="1054"/>
        <end position="1071"/>
    </location>
</feature>
<feature type="region of interest" description="Disordered" evidence="1">
    <location>
        <begin position="1005"/>
        <end position="1082"/>
    </location>
</feature>
<feature type="compositionally biased region" description="Polar residues" evidence="1">
    <location>
        <begin position="899"/>
        <end position="909"/>
    </location>
</feature>
<evidence type="ECO:0000256" key="1">
    <source>
        <dbReference type="SAM" id="MobiDB-lite"/>
    </source>
</evidence>
<dbReference type="VEuPathDB" id="FungiDB:BD410DRAFT_845779"/>
<proteinExistence type="predicted"/>
<feature type="compositionally biased region" description="Basic and acidic residues" evidence="1">
    <location>
        <begin position="544"/>
        <end position="555"/>
    </location>
</feature>
<feature type="compositionally biased region" description="Basic and acidic residues" evidence="1">
    <location>
        <begin position="923"/>
        <end position="935"/>
    </location>
</feature>